<dbReference type="PROSITE" id="PS00217">
    <property type="entry name" value="SUGAR_TRANSPORT_2"/>
    <property type="match status" value="1"/>
</dbReference>
<evidence type="ECO:0000256" key="1">
    <source>
        <dbReference type="ARBA" id="ARBA00004141"/>
    </source>
</evidence>
<name>A0A1L9SBL4_9EURO</name>
<organism evidence="10 11">
    <name type="scientific">Penicilliopsis zonata CBS 506.65</name>
    <dbReference type="NCBI Taxonomy" id="1073090"/>
    <lineage>
        <taxon>Eukaryota</taxon>
        <taxon>Fungi</taxon>
        <taxon>Dikarya</taxon>
        <taxon>Ascomycota</taxon>
        <taxon>Pezizomycotina</taxon>
        <taxon>Eurotiomycetes</taxon>
        <taxon>Eurotiomycetidae</taxon>
        <taxon>Eurotiales</taxon>
        <taxon>Aspergillaceae</taxon>
        <taxon>Penicilliopsis</taxon>
    </lineage>
</organism>
<evidence type="ECO:0000256" key="2">
    <source>
        <dbReference type="ARBA" id="ARBA00010992"/>
    </source>
</evidence>
<evidence type="ECO:0000256" key="7">
    <source>
        <dbReference type="RuleBase" id="RU003346"/>
    </source>
</evidence>
<dbReference type="PANTHER" id="PTHR48022">
    <property type="entry name" value="PLASTIDIC GLUCOSE TRANSPORTER 4"/>
    <property type="match status" value="1"/>
</dbReference>
<evidence type="ECO:0000256" key="5">
    <source>
        <dbReference type="ARBA" id="ARBA00022989"/>
    </source>
</evidence>
<feature type="transmembrane region" description="Helical" evidence="8">
    <location>
        <begin position="181"/>
        <end position="203"/>
    </location>
</feature>
<evidence type="ECO:0000313" key="11">
    <source>
        <dbReference type="Proteomes" id="UP000184188"/>
    </source>
</evidence>
<feature type="transmembrane region" description="Helical" evidence="8">
    <location>
        <begin position="464"/>
        <end position="481"/>
    </location>
</feature>
<feature type="transmembrane region" description="Helical" evidence="8">
    <location>
        <begin position="429"/>
        <end position="452"/>
    </location>
</feature>
<evidence type="ECO:0000256" key="4">
    <source>
        <dbReference type="ARBA" id="ARBA00022692"/>
    </source>
</evidence>
<evidence type="ECO:0000256" key="3">
    <source>
        <dbReference type="ARBA" id="ARBA00022448"/>
    </source>
</evidence>
<feature type="domain" description="Major facilitator superfamily (MFS) profile" evidence="9">
    <location>
        <begin position="44"/>
        <end position="486"/>
    </location>
</feature>
<dbReference type="InterPro" id="IPR005829">
    <property type="entry name" value="Sugar_transporter_CS"/>
</dbReference>
<dbReference type="Gene3D" id="1.20.1250.20">
    <property type="entry name" value="MFS general substrate transporter like domains"/>
    <property type="match status" value="1"/>
</dbReference>
<feature type="transmembrane region" description="Helical" evidence="8">
    <location>
        <begin position="362"/>
        <end position="382"/>
    </location>
</feature>
<dbReference type="PANTHER" id="PTHR48022:SF22">
    <property type="entry name" value="MAJOR FACILITATOR SUPERFAMILY (MFS) PROFILE DOMAIN-CONTAINING PROTEIN"/>
    <property type="match status" value="1"/>
</dbReference>
<sequence>MSEKNESFTDHVDIVNLEAAGDAIGRREYEETTWQAITRRPKTVFWGIYALWVLTASSYDSQAGGSFLSVPQFRKDFGFYYDGEYVIPASWQSAYTGGSYASATVGSLGASYLADRIGRRLVYLIAFAFMYVGITFEVVATTNSMFFGGKFINGFAVGAFGTVTMTYLAEISPKSLRGVTTAAAGLSYTLGPFIVSLILNAYGEMENRWAYRGIFVSQYAVTTLGLMGLPFMPESPWWLIGQGRDKKAANALRRLGHPASSTDAQIASIKATLEKVRQETEGVTFLECFKKSNLRRTIISIAPLSIQAFVGILFIINYLTYYIQLAGISTATSFKMQVGATVICMAANMTSWFLVDRVGRRNLTMVGVTTMIVILMIAGGLGSQPGNMSYVKGVIALLMIYDFVYNITIGATAYNLLAEVSTSRLRAKTASIGLAVQNAFYTMFSFVMPYLFNPDEANLGAKTTFVYGGLSVLCLIYLYFYQPETSGRTYEELDEMFIDRVPARKFRNHVTNVERRMQRLAEQSDKQET</sequence>
<dbReference type="STRING" id="1073090.A0A1L9SBL4"/>
<dbReference type="PROSITE" id="PS50850">
    <property type="entry name" value="MFS"/>
    <property type="match status" value="1"/>
</dbReference>
<evidence type="ECO:0000256" key="8">
    <source>
        <dbReference type="SAM" id="Phobius"/>
    </source>
</evidence>
<comment type="similarity">
    <text evidence="2 7">Belongs to the major facilitator superfamily. Sugar transporter (TC 2.A.1.1) family.</text>
</comment>
<dbReference type="RefSeq" id="XP_022579100.1">
    <property type="nucleotide sequence ID" value="XM_022726481.1"/>
</dbReference>
<dbReference type="PROSITE" id="PS00216">
    <property type="entry name" value="SUGAR_TRANSPORT_1"/>
    <property type="match status" value="1"/>
</dbReference>
<dbReference type="OrthoDB" id="6612291at2759"/>
<evidence type="ECO:0000313" key="10">
    <source>
        <dbReference type="EMBL" id="OJJ44590.1"/>
    </source>
</evidence>
<dbReference type="FunFam" id="1.20.1250.20:FF:000078">
    <property type="entry name" value="MFS maltose transporter, putative"/>
    <property type="match status" value="1"/>
</dbReference>
<dbReference type="InterPro" id="IPR003663">
    <property type="entry name" value="Sugar/inositol_transpt"/>
</dbReference>
<feature type="transmembrane region" description="Helical" evidence="8">
    <location>
        <begin position="394"/>
        <end position="417"/>
    </location>
</feature>
<feature type="transmembrane region" description="Helical" evidence="8">
    <location>
        <begin position="298"/>
        <end position="324"/>
    </location>
</feature>
<dbReference type="GeneID" id="34612945"/>
<dbReference type="GO" id="GO:0016020">
    <property type="term" value="C:membrane"/>
    <property type="evidence" value="ECO:0007669"/>
    <property type="project" value="UniProtKB-SubCell"/>
</dbReference>
<dbReference type="InterPro" id="IPR050360">
    <property type="entry name" value="MFS_Sugar_Transporters"/>
</dbReference>
<reference evidence="11" key="1">
    <citation type="journal article" date="2017" name="Genome Biol.">
        <title>Comparative genomics reveals high biological diversity and specific adaptations in the industrially and medically important fungal genus Aspergillus.</title>
        <authorList>
            <person name="de Vries R.P."/>
            <person name="Riley R."/>
            <person name="Wiebenga A."/>
            <person name="Aguilar-Osorio G."/>
            <person name="Amillis S."/>
            <person name="Uchima C.A."/>
            <person name="Anderluh G."/>
            <person name="Asadollahi M."/>
            <person name="Askin M."/>
            <person name="Barry K."/>
            <person name="Battaglia E."/>
            <person name="Bayram O."/>
            <person name="Benocci T."/>
            <person name="Braus-Stromeyer S.A."/>
            <person name="Caldana C."/>
            <person name="Canovas D."/>
            <person name="Cerqueira G.C."/>
            <person name="Chen F."/>
            <person name="Chen W."/>
            <person name="Choi C."/>
            <person name="Clum A."/>
            <person name="Dos Santos R.A."/>
            <person name="Damasio A.R."/>
            <person name="Diallinas G."/>
            <person name="Emri T."/>
            <person name="Fekete E."/>
            <person name="Flipphi M."/>
            <person name="Freyberg S."/>
            <person name="Gallo A."/>
            <person name="Gournas C."/>
            <person name="Habgood R."/>
            <person name="Hainaut M."/>
            <person name="Harispe M.L."/>
            <person name="Henrissat B."/>
            <person name="Hilden K.S."/>
            <person name="Hope R."/>
            <person name="Hossain A."/>
            <person name="Karabika E."/>
            <person name="Karaffa L."/>
            <person name="Karanyi Z."/>
            <person name="Krasevec N."/>
            <person name="Kuo A."/>
            <person name="Kusch H."/>
            <person name="LaButti K."/>
            <person name="Lagendijk E.L."/>
            <person name="Lapidus A."/>
            <person name="Levasseur A."/>
            <person name="Lindquist E."/>
            <person name="Lipzen A."/>
            <person name="Logrieco A.F."/>
            <person name="MacCabe A."/>
            <person name="Maekelae M.R."/>
            <person name="Malavazi I."/>
            <person name="Melin P."/>
            <person name="Meyer V."/>
            <person name="Mielnichuk N."/>
            <person name="Miskei M."/>
            <person name="Molnar A.P."/>
            <person name="Mule G."/>
            <person name="Ngan C.Y."/>
            <person name="Orejas M."/>
            <person name="Orosz E."/>
            <person name="Ouedraogo J.P."/>
            <person name="Overkamp K.M."/>
            <person name="Park H.-S."/>
            <person name="Perrone G."/>
            <person name="Piumi F."/>
            <person name="Punt P.J."/>
            <person name="Ram A.F."/>
            <person name="Ramon A."/>
            <person name="Rauscher S."/>
            <person name="Record E."/>
            <person name="Riano-Pachon D.M."/>
            <person name="Robert V."/>
            <person name="Roehrig J."/>
            <person name="Ruller R."/>
            <person name="Salamov A."/>
            <person name="Salih N.S."/>
            <person name="Samson R.A."/>
            <person name="Sandor E."/>
            <person name="Sanguinetti M."/>
            <person name="Schuetze T."/>
            <person name="Sepcic K."/>
            <person name="Shelest E."/>
            <person name="Sherlock G."/>
            <person name="Sophianopoulou V."/>
            <person name="Squina F.M."/>
            <person name="Sun H."/>
            <person name="Susca A."/>
            <person name="Todd R.B."/>
            <person name="Tsang A."/>
            <person name="Unkles S.E."/>
            <person name="van de Wiele N."/>
            <person name="van Rossen-Uffink D."/>
            <person name="Oliveira J.V."/>
            <person name="Vesth T.C."/>
            <person name="Visser J."/>
            <person name="Yu J.-H."/>
            <person name="Zhou M."/>
            <person name="Andersen M.R."/>
            <person name="Archer D.B."/>
            <person name="Baker S.E."/>
            <person name="Benoit I."/>
            <person name="Brakhage A.A."/>
            <person name="Braus G.H."/>
            <person name="Fischer R."/>
            <person name="Frisvad J.C."/>
            <person name="Goldman G.H."/>
            <person name="Houbraken J."/>
            <person name="Oakley B."/>
            <person name="Pocsi I."/>
            <person name="Scazzocchio C."/>
            <person name="Seiboth B."/>
            <person name="vanKuyk P.A."/>
            <person name="Wortman J."/>
            <person name="Dyer P.S."/>
            <person name="Grigoriev I.V."/>
        </authorList>
    </citation>
    <scope>NUCLEOTIDE SEQUENCE [LARGE SCALE GENOMIC DNA]</scope>
    <source>
        <strain evidence="11">CBS 506.65</strain>
    </source>
</reference>
<dbReference type="AlphaFoldDB" id="A0A1L9SBL4"/>
<feature type="transmembrane region" description="Helical" evidence="8">
    <location>
        <begin position="151"/>
        <end position="169"/>
    </location>
</feature>
<feature type="transmembrane region" description="Helical" evidence="8">
    <location>
        <begin position="121"/>
        <end position="139"/>
    </location>
</feature>
<dbReference type="NCBIfam" id="TIGR00879">
    <property type="entry name" value="SP"/>
    <property type="match status" value="1"/>
</dbReference>
<keyword evidence="5 8" id="KW-1133">Transmembrane helix</keyword>
<keyword evidence="11" id="KW-1185">Reference proteome</keyword>
<feature type="transmembrane region" description="Helical" evidence="8">
    <location>
        <begin position="336"/>
        <end position="355"/>
    </location>
</feature>
<keyword evidence="4 8" id="KW-0812">Transmembrane</keyword>
<dbReference type="InterPro" id="IPR036259">
    <property type="entry name" value="MFS_trans_sf"/>
</dbReference>
<dbReference type="InterPro" id="IPR005828">
    <property type="entry name" value="MFS_sugar_transport-like"/>
</dbReference>
<evidence type="ECO:0000259" key="9">
    <source>
        <dbReference type="PROSITE" id="PS50850"/>
    </source>
</evidence>
<accession>A0A1L9SBL4</accession>
<keyword evidence="3 7" id="KW-0813">Transport</keyword>
<protein>
    <recommendedName>
        <fullName evidence="9">Major facilitator superfamily (MFS) profile domain-containing protein</fullName>
    </recommendedName>
</protein>
<evidence type="ECO:0000256" key="6">
    <source>
        <dbReference type="ARBA" id="ARBA00023136"/>
    </source>
</evidence>
<dbReference type="SUPFAM" id="SSF103473">
    <property type="entry name" value="MFS general substrate transporter"/>
    <property type="match status" value="1"/>
</dbReference>
<comment type="subcellular location">
    <subcellularLocation>
        <location evidence="1">Membrane</location>
        <topology evidence="1">Multi-pass membrane protein</topology>
    </subcellularLocation>
</comment>
<dbReference type="Pfam" id="PF00083">
    <property type="entry name" value="Sugar_tr"/>
    <property type="match status" value="1"/>
</dbReference>
<gene>
    <name evidence="10" type="ORF">ASPZODRAFT_160680</name>
</gene>
<keyword evidence="6 8" id="KW-0472">Membrane</keyword>
<proteinExistence type="inferred from homology"/>
<dbReference type="InterPro" id="IPR020846">
    <property type="entry name" value="MFS_dom"/>
</dbReference>
<dbReference type="GO" id="GO:0005351">
    <property type="term" value="F:carbohydrate:proton symporter activity"/>
    <property type="evidence" value="ECO:0007669"/>
    <property type="project" value="TreeGrafter"/>
</dbReference>
<dbReference type="VEuPathDB" id="FungiDB:ASPZODRAFT_160680"/>
<dbReference type="Proteomes" id="UP000184188">
    <property type="component" value="Unassembled WGS sequence"/>
</dbReference>
<dbReference type="EMBL" id="KV878347">
    <property type="protein sequence ID" value="OJJ44590.1"/>
    <property type="molecule type" value="Genomic_DNA"/>
</dbReference>